<feature type="compositionally biased region" description="Basic and acidic residues" evidence="1">
    <location>
        <begin position="241"/>
        <end position="254"/>
    </location>
</feature>
<evidence type="ECO:0000313" key="3">
    <source>
        <dbReference type="EMBL" id="EEG29463.1"/>
    </source>
</evidence>
<sequence length="346" mass="39929">MSNKKSEKLKSAKSKISNTVQSNITRALIFLAIALCMVFCMASMLKYTQFKNELQRLQSEVSSIQEGVVTVREETQTEQTISYLETEMTRHREFIESQENRLVWLVGIIGSFAVVLLAYVGLENRRAIKQTVREQYDDAVSEVVGEMIGSKENEQYLKQAVMAERKAKTTKILFLYWDDQNMKVQPSRKRLNSVEEEMYKAGFDVSRKQFGFGAEQKDFERLIRKSNVIVYEVNPDIEDIPSDKKDEPQQRNKSSEGLNQTAIQMDDVDQAKASTPNKQSDSEDKIHKKEVFKSLVAACHHQQKNSILYFEGPRLSGFYTMKEKEFVAISNMCLTLKQMLYSILYH</sequence>
<dbReference type="STRING" id="537013.CLOSTMETH_02925"/>
<organism evidence="3 4">
    <name type="scientific">[Clostridium] methylpentosum DSM 5476</name>
    <dbReference type="NCBI Taxonomy" id="537013"/>
    <lineage>
        <taxon>Bacteria</taxon>
        <taxon>Bacillati</taxon>
        <taxon>Bacillota</taxon>
        <taxon>Clostridia</taxon>
        <taxon>Eubacteriales</taxon>
        <taxon>Oscillospiraceae</taxon>
        <taxon>Oscillospiraceae incertae sedis</taxon>
    </lineage>
</organism>
<protein>
    <submittedName>
        <fullName evidence="3">Uncharacterized protein</fullName>
    </submittedName>
</protein>
<dbReference type="EMBL" id="ACEC01000101">
    <property type="protein sequence ID" value="EEG29463.1"/>
    <property type="molecule type" value="Genomic_DNA"/>
</dbReference>
<keyword evidence="2" id="KW-0812">Transmembrane</keyword>
<evidence type="ECO:0000256" key="1">
    <source>
        <dbReference type="SAM" id="MobiDB-lite"/>
    </source>
</evidence>
<reference evidence="3 4" key="1">
    <citation type="submission" date="2009-01" db="EMBL/GenBank/DDBJ databases">
        <authorList>
            <person name="Fulton L."/>
            <person name="Clifton S."/>
            <person name="Fulton B."/>
            <person name="Xu J."/>
            <person name="Minx P."/>
            <person name="Pepin K.H."/>
            <person name="Johnson M."/>
            <person name="Bhonagiri V."/>
            <person name="Nash W.E."/>
            <person name="Mardis E.R."/>
            <person name="Wilson R.K."/>
        </authorList>
    </citation>
    <scope>NUCLEOTIDE SEQUENCE [LARGE SCALE GENOMIC DNA]</scope>
    <source>
        <strain evidence="3 4">DSM 5476</strain>
    </source>
</reference>
<feature type="transmembrane region" description="Helical" evidence="2">
    <location>
        <begin position="27"/>
        <end position="47"/>
    </location>
</feature>
<dbReference type="Proteomes" id="UP000003340">
    <property type="component" value="Unassembled WGS sequence"/>
</dbReference>
<name>C0EGD2_9FIRM</name>
<gene>
    <name evidence="3" type="ORF">CLOSTMETH_02925</name>
</gene>
<feature type="transmembrane region" description="Helical" evidence="2">
    <location>
        <begin position="102"/>
        <end position="122"/>
    </location>
</feature>
<dbReference type="AlphaFoldDB" id="C0EGD2"/>
<proteinExistence type="predicted"/>
<feature type="region of interest" description="Disordered" evidence="1">
    <location>
        <begin position="238"/>
        <end position="263"/>
    </location>
</feature>
<keyword evidence="2" id="KW-1133">Transmembrane helix</keyword>
<keyword evidence="4" id="KW-1185">Reference proteome</keyword>
<evidence type="ECO:0000256" key="2">
    <source>
        <dbReference type="SAM" id="Phobius"/>
    </source>
</evidence>
<evidence type="ECO:0000313" key="4">
    <source>
        <dbReference type="Proteomes" id="UP000003340"/>
    </source>
</evidence>
<comment type="caution">
    <text evidence="3">The sequence shown here is derived from an EMBL/GenBank/DDBJ whole genome shotgun (WGS) entry which is preliminary data.</text>
</comment>
<keyword evidence="2" id="KW-0472">Membrane</keyword>
<accession>C0EGD2</accession>
<reference evidence="3 4" key="2">
    <citation type="submission" date="2009-02" db="EMBL/GenBank/DDBJ databases">
        <title>Draft genome sequence of Clostridium methylpentosum (DSM 5476).</title>
        <authorList>
            <person name="Sudarsanam P."/>
            <person name="Ley R."/>
            <person name="Guruge J."/>
            <person name="Turnbaugh P.J."/>
            <person name="Mahowald M."/>
            <person name="Liep D."/>
            <person name="Gordon J."/>
        </authorList>
    </citation>
    <scope>NUCLEOTIDE SEQUENCE [LARGE SCALE GENOMIC DNA]</scope>
    <source>
        <strain evidence="3 4">DSM 5476</strain>
    </source>
</reference>
<dbReference type="eggNOG" id="ENOG50349HV">
    <property type="taxonomic scope" value="Bacteria"/>
</dbReference>
<dbReference type="HOGENOM" id="CLU_801017_0_0_9"/>